<feature type="signal peptide" evidence="1">
    <location>
        <begin position="1"/>
        <end position="32"/>
    </location>
</feature>
<protein>
    <submittedName>
        <fullName evidence="2">Uncharacterized protein</fullName>
    </submittedName>
</protein>
<dbReference type="RefSeq" id="WP_075074847.1">
    <property type="nucleotide sequence ID" value="NZ_DF967972.1"/>
</dbReference>
<reference evidence="2" key="1">
    <citation type="submission" date="2015-07" db="EMBL/GenBank/DDBJ databases">
        <title>Draft Genome Sequences of Anaerolinea thermolimosa IMO-1, Bellilinea caldifistulae GOMI-1, Leptolinea tardivitalis YMTK-2, Levilinea saccharolytica KIBI-1,Longilinea arvoryzae KOME-1, Previously Described as Members of the Anaerolineaceae (Chloroflexi).</title>
        <authorList>
            <person name="Sekiguchi Y."/>
            <person name="Ohashi A."/>
            <person name="Matsuura N."/>
            <person name="Tourlousse M.D."/>
        </authorList>
    </citation>
    <scope>NUCLEOTIDE SEQUENCE [LARGE SCALE GENOMIC DNA]</scope>
    <source>
        <strain evidence="2">KOME-1</strain>
    </source>
</reference>
<keyword evidence="3" id="KW-1185">Reference proteome</keyword>
<keyword evidence="1" id="KW-0732">Signal</keyword>
<evidence type="ECO:0000313" key="2">
    <source>
        <dbReference type="EMBL" id="GAP15687.1"/>
    </source>
</evidence>
<name>A0A0S7BD14_9CHLR</name>
<evidence type="ECO:0000256" key="1">
    <source>
        <dbReference type="SAM" id="SignalP"/>
    </source>
</evidence>
<evidence type="ECO:0000313" key="3">
    <source>
        <dbReference type="Proteomes" id="UP000055060"/>
    </source>
</evidence>
<dbReference type="AlphaFoldDB" id="A0A0S7BD14"/>
<dbReference type="OrthoDB" id="3369896at2"/>
<dbReference type="EMBL" id="DF967972">
    <property type="protein sequence ID" value="GAP15687.1"/>
    <property type="molecule type" value="Genomic_DNA"/>
</dbReference>
<proteinExistence type="predicted"/>
<organism evidence="2">
    <name type="scientific">Longilinea arvoryzae</name>
    <dbReference type="NCBI Taxonomy" id="360412"/>
    <lineage>
        <taxon>Bacteria</taxon>
        <taxon>Bacillati</taxon>
        <taxon>Chloroflexota</taxon>
        <taxon>Anaerolineae</taxon>
        <taxon>Anaerolineales</taxon>
        <taxon>Anaerolineaceae</taxon>
        <taxon>Longilinea</taxon>
    </lineage>
</organism>
<feature type="chain" id="PRO_5006632887" evidence="1">
    <location>
        <begin position="33"/>
        <end position="465"/>
    </location>
</feature>
<accession>A0A0S7BD14</accession>
<gene>
    <name evidence="2" type="ORF">LARV_03479</name>
</gene>
<dbReference type="PROSITE" id="PS51257">
    <property type="entry name" value="PROKAR_LIPOPROTEIN"/>
    <property type="match status" value="1"/>
</dbReference>
<sequence length="465" mass="49659">MISYLHKIYRTAVILSLALGIVSCQGASQATAVSPSQTGTTFQRPTGVATGDMDLANPGQGLETLQSYRQKLEVTLTGSKQGSAYETSQSIDRSVLGADESVQVNQAGPDGAALQFAEAYLSGYHYSQDDAGAACRAEANSEDEIPSADPASRLPAAYGLKRVGQETVNGLNATHYTFDERSLVDSEGVLKKAAGEVWWAEEINAVVKYQLSAEIASSGFTGTRSWTYELDQVNQVQSLALPAACQPVLADLPVPSGATDLLTQPGFLRYTAAVTRAQAVAFYAEQLPALGWQSLPGSTPETADLTSAVTVLSYSRDDPAGGRILVLRLEDGSGKLQVIAQTVLTKQPIRLETSTQTVNPSNENPQPTESAVVEAQLPADLPSYPNATVLMQNENILALETQDSTSDVIDFYLRELNKTGWQKDQQIENAGLTMLTFVREEETLLINLISSNTGATQITITAMPG</sequence>
<dbReference type="STRING" id="360412.LARV_03479"/>
<dbReference type="Proteomes" id="UP000055060">
    <property type="component" value="Unassembled WGS sequence"/>
</dbReference>